<dbReference type="Proteomes" id="UP001183604">
    <property type="component" value="Unassembled WGS sequence"/>
</dbReference>
<keyword evidence="4" id="KW-1185">Reference proteome</keyword>
<reference evidence="2 4" key="2">
    <citation type="submission" date="2023-07" db="EMBL/GenBank/DDBJ databases">
        <title>Sequencing the genomes of 1000 actinobacteria strains.</title>
        <authorList>
            <person name="Klenk H.-P."/>
        </authorList>
    </citation>
    <scope>NUCLEOTIDE SEQUENCE [LARGE SCALE GENOMIC DNA]</scope>
    <source>
        <strain evidence="2 4">DSM 44724</strain>
    </source>
</reference>
<accession>A0A9X3PNI9</accession>
<dbReference type="EMBL" id="JAVDYD010000001">
    <property type="protein sequence ID" value="MDR7337315.1"/>
    <property type="molecule type" value="Genomic_DNA"/>
</dbReference>
<evidence type="ECO:0000313" key="2">
    <source>
        <dbReference type="EMBL" id="MDR7337315.1"/>
    </source>
</evidence>
<evidence type="ECO:0000313" key="3">
    <source>
        <dbReference type="Proteomes" id="UP001145799"/>
    </source>
</evidence>
<dbReference type="Proteomes" id="UP001145799">
    <property type="component" value="Unassembled WGS sequence"/>
</dbReference>
<evidence type="ECO:0000313" key="1">
    <source>
        <dbReference type="EMBL" id="MDA1388242.1"/>
    </source>
</evidence>
<dbReference type="RefSeq" id="WP_270124744.1">
    <property type="nucleotide sequence ID" value="NZ_BAAAOM010000002.1"/>
</dbReference>
<evidence type="ECO:0000313" key="4">
    <source>
        <dbReference type="Proteomes" id="UP001183604"/>
    </source>
</evidence>
<proteinExistence type="predicted"/>
<sequence>MKRQIMWTAQQWPGCEHLELCIDDDGIVADGLVLAAPDNTPVRLAYRIECDTAWNTRSVTIDFHHVRRNLARDMDGRWFDNGQERPDLAGCTDIDIALTPFTNTLPIRRLRLTPGAAADLRVVYIQPESELTIEPASQRYHRLGTGYRYESGDFRADLDIDADGLVIEYPALWTMVPSIAQ</sequence>
<dbReference type="InterPro" id="IPR009467">
    <property type="entry name" value="Glycolipid-bd_prot_put"/>
</dbReference>
<dbReference type="SUPFAM" id="SSF159275">
    <property type="entry name" value="PA1994-like"/>
    <property type="match status" value="1"/>
</dbReference>
<dbReference type="AlphaFoldDB" id="A0A9X3PNI9"/>
<name>A0A9X3PNI9_9ACTN</name>
<gene>
    <name evidence="2" type="ORF">J2S69_001034</name>
    <name evidence="1" type="ORF">O2L01_24825</name>
</gene>
<dbReference type="EMBL" id="JAPZVQ010000025">
    <property type="protein sequence ID" value="MDA1388242.1"/>
    <property type="molecule type" value="Genomic_DNA"/>
</dbReference>
<protein>
    <submittedName>
        <fullName evidence="1">Glycolipid-binding domain-containing protein</fullName>
    </submittedName>
</protein>
<dbReference type="Pfam" id="PF06475">
    <property type="entry name" value="Glycolipid_bind"/>
    <property type="match status" value="1"/>
</dbReference>
<reference evidence="1" key="1">
    <citation type="submission" date="2022-12" db="EMBL/GenBank/DDBJ databases">
        <title>Gycomyces niveus sp.nov., a novel actinomycete isolated from soil in Shouguang.</title>
        <authorList>
            <person name="Yang X."/>
        </authorList>
    </citation>
    <scope>NUCLEOTIDE SEQUENCE</scope>
    <source>
        <strain evidence="1">DSM 44724</strain>
    </source>
</reference>
<organism evidence="1 3">
    <name type="scientific">Glycomyces lechevalierae</name>
    <dbReference type="NCBI Taxonomy" id="256034"/>
    <lineage>
        <taxon>Bacteria</taxon>
        <taxon>Bacillati</taxon>
        <taxon>Actinomycetota</taxon>
        <taxon>Actinomycetes</taxon>
        <taxon>Glycomycetales</taxon>
        <taxon>Glycomycetaceae</taxon>
        <taxon>Glycomyces</taxon>
    </lineage>
</organism>
<comment type="caution">
    <text evidence="1">The sequence shown here is derived from an EMBL/GenBank/DDBJ whole genome shotgun (WGS) entry which is preliminary data.</text>
</comment>